<dbReference type="AlphaFoldDB" id="L9Y4A6"/>
<proteinExistence type="predicted"/>
<reference evidence="1 2" key="1">
    <citation type="journal article" date="2014" name="PLoS Genet.">
        <title>Phylogenetically driven sequencing of extremely halophilic archaea reveals strategies for static and dynamic osmo-response.</title>
        <authorList>
            <person name="Becker E.A."/>
            <person name="Seitzer P.M."/>
            <person name="Tritt A."/>
            <person name="Larsen D."/>
            <person name="Krusor M."/>
            <person name="Yao A.I."/>
            <person name="Wu D."/>
            <person name="Madern D."/>
            <person name="Eisen J.A."/>
            <person name="Darling A.E."/>
            <person name="Facciotti M.T."/>
        </authorList>
    </citation>
    <scope>NUCLEOTIDE SEQUENCE [LARGE SCALE GENOMIC DNA]</scope>
    <source>
        <strain evidence="1 2">JCM 10478</strain>
    </source>
</reference>
<comment type="caution">
    <text evidence="1">The sequence shown here is derived from an EMBL/GenBank/DDBJ whole genome shotgun (WGS) entry which is preliminary data.</text>
</comment>
<keyword evidence="2" id="KW-1185">Reference proteome</keyword>
<evidence type="ECO:0000313" key="2">
    <source>
        <dbReference type="Proteomes" id="UP000011632"/>
    </source>
</evidence>
<protein>
    <submittedName>
        <fullName evidence="1">Transcriptional regulator PadR family protein</fullName>
    </submittedName>
</protein>
<name>L9Y4A6_9EURY</name>
<accession>L9Y4A6</accession>
<organism evidence="1 2">
    <name type="scientific">Natrinema versiforme JCM 10478</name>
    <dbReference type="NCBI Taxonomy" id="1227496"/>
    <lineage>
        <taxon>Archaea</taxon>
        <taxon>Methanobacteriati</taxon>
        <taxon>Methanobacteriota</taxon>
        <taxon>Stenosarchaea group</taxon>
        <taxon>Halobacteria</taxon>
        <taxon>Halobacteriales</taxon>
        <taxon>Natrialbaceae</taxon>
        <taxon>Natrinema</taxon>
    </lineage>
</organism>
<gene>
    <name evidence="1" type="ORF">C489_09166</name>
</gene>
<dbReference type="RefSeq" id="WP_006430899.1">
    <property type="nucleotide sequence ID" value="NZ_AOID01000027.1"/>
</dbReference>
<dbReference type="Proteomes" id="UP000011632">
    <property type="component" value="Unassembled WGS sequence"/>
</dbReference>
<evidence type="ECO:0000313" key="1">
    <source>
        <dbReference type="EMBL" id="ELY67718.1"/>
    </source>
</evidence>
<dbReference type="PATRIC" id="fig|1227496.3.peg.1846"/>
<dbReference type="STRING" id="1227496.C489_09166"/>
<dbReference type="EMBL" id="AOID01000027">
    <property type="protein sequence ID" value="ELY67718.1"/>
    <property type="molecule type" value="Genomic_DNA"/>
</dbReference>
<sequence>MNGYSLYSCDTPRCTGLKEVITPDGYLCEDCADELAVEYEDEGNQPTNIGVARHT</sequence>